<accession>A0A6L5X327</accession>
<evidence type="ECO:0000256" key="2">
    <source>
        <dbReference type="ARBA" id="ARBA00001958"/>
    </source>
</evidence>
<dbReference type="GO" id="GO:0015937">
    <property type="term" value="P:coenzyme A biosynthetic process"/>
    <property type="evidence" value="ECO:0007669"/>
    <property type="project" value="UniProtKB-UniRule"/>
</dbReference>
<dbReference type="InterPro" id="IPR043129">
    <property type="entry name" value="ATPase_NBD"/>
</dbReference>
<dbReference type="GO" id="GO:0004594">
    <property type="term" value="F:pantothenate kinase activity"/>
    <property type="evidence" value="ECO:0007669"/>
    <property type="project" value="UniProtKB-UniRule"/>
</dbReference>
<comment type="caution">
    <text evidence="16">Lacks conserved residue(s) required for the propagation of feature annotation.</text>
</comment>
<keyword evidence="18" id="KW-1185">Reference proteome</keyword>
<reference evidence="17 18" key="1">
    <citation type="submission" date="2019-08" db="EMBL/GenBank/DDBJ databases">
        <title>In-depth cultivation of the pig gut microbiome towards novel bacterial diversity and tailored functional studies.</title>
        <authorList>
            <person name="Wylensek D."/>
            <person name="Hitch T.C.A."/>
            <person name="Clavel T."/>
        </authorList>
    </citation>
    <scope>NUCLEOTIDE SEQUENCE [LARGE SCALE GENOMIC DNA]</scope>
    <source>
        <strain evidence="17 18">Oil+RF-744-WCA-WT-11</strain>
    </source>
</reference>
<keyword evidence="10 16" id="KW-0418">Kinase</keyword>
<keyword evidence="9 16" id="KW-0547">Nucleotide-binding</keyword>
<keyword evidence="7 16" id="KW-0963">Cytoplasm</keyword>
<dbReference type="RefSeq" id="WP_154522699.1">
    <property type="nucleotide sequence ID" value="NZ_JAXFIP010000115.1"/>
</dbReference>
<feature type="active site" description="Proton acceptor" evidence="16">
    <location>
        <position position="109"/>
    </location>
</feature>
<evidence type="ECO:0000256" key="15">
    <source>
        <dbReference type="ARBA" id="ARBA00040883"/>
    </source>
</evidence>
<dbReference type="Proteomes" id="UP000481852">
    <property type="component" value="Unassembled WGS sequence"/>
</dbReference>
<organism evidence="17 18">
    <name type="scientific">Porcincola intestinalis</name>
    <dbReference type="NCBI Taxonomy" id="2606632"/>
    <lineage>
        <taxon>Bacteria</taxon>
        <taxon>Bacillati</taxon>
        <taxon>Bacillota</taxon>
        <taxon>Clostridia</taxon>
        <taxon>Lachnospirales</taxon>
        <taxon>Lachnospiraceae</taxon>
        <taxon>Porcincola</taxon>
    </lineage>
</organism>
<keyword evidence="11 16" id="KW-0067">ATP-binding</keyword>
<dbReference type="EMBL" id="VULZ01000002">
    <property type="protein sequence ID" value="MSS13927.1"/>
    <property type="molecule type" value="Genomic_DNA"/>
</dbReference>
<evidence type="ECO:0000256" key="14">
    <source>
        <dbReference type="ARBA" id="ARBA00038036"/>
    </source>
</evidence>
<comment type="caution">
    <text evidence="17">The sequence shown here is derived from an EMBL/GenBank/DDBJ whole genome shotgun (WGS) entry which is preliminary data.</text>
</comment>
<evidence type="ECO:0000256" key="10">
    <source>
        <dbReference type="ARBA" id="ARBA00022777"/>
    </source>
</evidence>
<dbReference type="PANTHER" id="PTHR34265">
    <property type="entry name" value="TYPE III PANTOTHENATE KINASE"/>
    <property type="match status" value="1"/>
</dbReference>
<keyword evidence="13 16" id="KW-0173">Coenzyme A biosynthesis</keyword>
<dbReference type="HAMAP" id="MF_01274">
    <property type="entry name" value="Pantothen_kinase_3"/>
    <property type="match status" value="1"/>
</dbReference>
<dbReference type="GO" id="GO:0046872">
    <property type="term" value="F:metal ion binding"/>
    <property type="evidence" value="ECO:0007669"/>
    <property type="project" value="UniProtKB-KW"/>
</dbReference>
<dbReference type="AlphaFoldDB" id="A0A6L5X327"/>
<evidence type="ECO:0000256" key="8">
    <source>
        <dbReference type="ARBA" id="ARBA00022679"/>
    </source>
</evidence>
<evidence type="ECO:0000313" key="17">
    <source>
        <dbReference type="EMBL" id="MSS13927.1"/>
    </source>
</evidence>
<feature type="binding site" evidence="16">
    <location>
        <position position="129"/>
    </location>
    <ligand>
        <name>K(+)</name>
        <dbReference type="ChEBI" id="CHEBI:29103"/>
    </ligand>
</feature>
<keyword evidence="8 16" id="KW-0808">Transferase</keyword>
<feature type="binding site" evidence="16">
    <location>
        <position position="184"/>
    </location>
    <ligand>
        <name>substrate</name>
    </ligand>
</feature>
<comment type="cofactor">
    <cofactor evidence="2">
        <name>K(+)</name>
        <dbReference type="ChEBI" id="CHEBI:29103"/>
    </cofactor>
</comment>
<evidence type="ECO:0000256" key="12">
    <source>
        <dbReference type="ARBA" id="ARBA00022958"/>
    </source>
</evidence>
<evidence type="ECO:0000256" key="16">
    <source>
        <dbReference type="HAMAP-Rule" id="MF_01274"/>
    </source>
</evidence>
<evidence type="ECO:0000256" key="3">
    <source>
        <dbReference type="ARBA" id="ARBA00004496"/>
    </source>
</evidence>
<name>A0A6L5X327_9FIRM</name>
<dbReference type="SUPFAM" id="SSF53067">
    <property type="entry name" value="Actin-like ATPase domain"/>
    <property type="match status" value="2"/>
</dbReference>
<comment type="function">
    <text evidence="16">Catalyzes the phosphorylation of pantothenate (Pan), the first step in CoA biosynthesis.</text>
</comment>
<feature type="binding site" evidence="16">
    <location>
        <begin position="6"/>
        <end position="13"/>
    </location>
    <ligand>
        <name>ATP</name>
        <dbReference type="ChEBI" id="CHEBI:30616"/>
    </ligand>
</feature>
<dbReference type="EC" id="2.7.1.33" evidence="6 16"/>
<dbReference type="NCBIfam" id="TIGR00671">
    <property type="entry name" value="baf"/>
    <property type="match status" value="1"/>
</dbReference>
<dbReference type="GO" id="GO:0005524">
    <property type="term" value="F:ATP binding"/>
    <property type="evidence" value="ECO:0007669"/>
    <property type="project" value="UniProtKB-UniRule"/>
</dbReference>
<comment type="similarity">
    <text evidence="14 16">Belongs to the type III pantothenate kinase family.</text>
</comment>
<evidence type="ECO:0000256" key="9">
    <source>
        <dbReference type="ARBA" id="ARBA00022741"/>
    </source>
</evidence>
<evidence type="ECO:0000256" key="5">
    <source>
        <dbReference type="ARBA" id="ARBA00011738"/>
    </source>
</evidence>
<gene>
    <name evidence="16" type="primary">coaX</name>
    <name evidence="17" type="ORF">FYJ35_02535</name>
</gene>
<dbReference type="Pfam" id="PF03309">
    <property type="entry name" value="Pan_kinase"/>
    <property type="match status" value="1"/>
</dbReference>
<evidence type="ECO:0000313" key="18">
    <source>
        <dbReference type="Proteomes" id="UP000481852"/>
    </source>
</evidence>
<comment type="subcellular location">
    <subcellularLocation>
        <location evidence="3 16">Cytoplasm</location>
    </subcellularLocation>
</comment>
<dbReference type="Gene3D" id="3.30.420.40">
    <property type="match status" value="2"/>
</dbReference>
<dbReference type="InterPro" id="IPR004619">
    <property type="entry name" value="Type_III_PanK"/>
</dbReference>
<sequence>MLLAIDIGNTNTVLGGYEGRKAIFTERISTDTSKTSLEYAILFKTALDLHGVDVSMIDGAIIGSVVPPLTYIVRTALKKVCGVQAYVVGPGLKTGLNIRMDDPTSIGADLIAGAVGALAKFDPPLMVIDMGTATTMIVIDETRSYVGGMIMTGLRLSLDALVKETSMLQGISLEVPKKVIGKNTADAMRSGLLYGNAAMIDGLIDRVEAETGTQLQVVATGGLAGTVIGACTHDITLVRTLVLDGLVEIYHKNTKSGADAKSAGALV</sequence>
<dbReference type="NCBIfam" id="NF009855">
    <property type="entry name" value="PRK13321.1"/>
    <property type="match status" value="1"/>
</dbReference>
<keyword evidence="12 16" id="KW-0630">Potassium</keyword>
<evidence type="ECO:0000256" key="11">
    <source>
        <dbReference type="ARBA" id="ARBA00022840"/>
    </source>
</evidence>
<dbReference type="GO" id="GO:0005737">
    <property type="term" value="C:cytoplasm"/>
    <property type="evidence" value="ECO:0007669"/>
    <property type="project" value="UniProtKB-SubCell"/>
</dbReference>
<evidence type="ECO:0000256" key="6">
    <source>
        <dbReference type="ARBA" id="ARBA00012102"/>
    </source>
</evidence>
<comment type="pathway">
    <text evidence="4 16">Cofactor biosynthesis; coenzyme A biosynthesis; CoA from (R)-pantothenate: step 1/5.</text>
</comment>
<evidence type="ECO:0000256" key="4">
    <source>
        <dbReference type="ARBA" id="ARBA00005225"/>
    </source>
</evidence>
<protein>
    <recommendedName>
        <fullName evidence="15 16">Type III pantothenate kinase</fullName>
        <ecNumber evidence="6 16">2.7.1.33</ecNumber>
    </recommendedName>
    <alternativeName>
        <fullName evidence="16">PanK-III</fullName>
    </alternativeName>
    <alternativeName>
        <fullName evidence="16">Pantothenic acid kinase</fullName>
    </alternativeName>
</protein>
<feature type="binding site" evidence="16">
    <location>
        <begin position="107"/>
        <end position="110"/>
    </location>
    <ligand>
        <name>substrate</name>
    </ligand>
</feature>
<evidence type="ECO:0000256" key="7">
    <source>
        <dbReference type="ARBA" id="ARBA00022490"/>
    </source>
</evidence>
<keyword evidence="16" id="KW-0479">Metal-binding</keyword>
<dbReference type="PANTHER" id="PTHR34265:SF1">
    <property type="entry name" value="TYPE III PANTOTHENATE KINASE"/>
    <property type="match status" value="1"/>
</dbReference>
<evidence type="ECO:0000256" key="1">
    <source>
        <dbReference type="ARBA" id="ARBA00001206"/>
    </source>
</evidence>
<evidence type="ECO:0000256" key="13">
    <source>
        <dbReference type="ARBA" id="ARBA00022993"/>
    </source>
</evidence>
<comment type="cofactor">
    <cofactor evidence="16">
        <name>NH4(+)</name>
        <dbReference type="ChEBI" id="CHEBI:28938"/>
    </cofactor>
    <cofactor evidence="16">
        <name>K(+)</name>
        <dbReference type="ChEBI" id="CHEBI:29103"/>
    </cofactor>
    <text evidence="16">A monovalent cation. Ammonium or potassium.</text>
</comment>
<comment type="subunit">
    <text evidence="5 16">Homodimer.</text>
</comment>
<feature type="binding site" evidence="16">
    <location>
        <position position="132"/>
    </location>
    <ligand>
        <name>ATP</name>
        <dbReference type="ChEBI" id="CHEBI:30616"/>
    </ligand>
</feature>
<dbReference type="UniPathway" id="UPA00241">
    <property type="reaction ID" value="UER00352"/>
</dbReference>
<proteinExistence type="inferred from homology"/>
<dbReference type="CDD" id="cd24015">
    <property type="entry name" value="ASKHA_NBD_PanK-III"/>
    <property type="match status" value="1"/>
</dbReference>
<comment type="catalytic activity">
    <reaction evidence="1 16">
        <text>(R)-pantothenate + ATP = (R)-4'-phosphopantothenate + ADP + H(+)</text>
        <dbReference type="Rhea" id="RHEA:16373"/>
        <dbReference type="ChEBI" id="CHEBI:10986"/>
        <dbReference type="ChEBI" id="CHEBI:15378"/>
        <dbReference type="ChEBI" id="CHEBI:29032"/>
        <dbReference type="ChEBI" id="CHEBI:30616"/>
        <dbReference type="ChEBI" id="CHEBI:456216"/>
        <dbReference type="EC" id="2.7.1.33"/>
    </reaction>
</comment>